<keyword evidence="16" id="KW-1185">Reference proteome</keyword>
<dbReference type="InterPro" id="IPR051428">
    <property type="entry name" value="Sphingo_Act-Surfact_Prot"/>
</dbReference>
<evidence type="ECO:0000256" key="9">
    <source>
        <dbReference type="ARBA" id="ARBA00023180"/>
    </source>
</evidence>
<feature type="domain" description="Saposin B-type" evidence="14">
    <location>
        <begin position="199"/>
        <end position="276"/>
    </location>
</feature>
<evidence type="ECO:0000256" key="1">
    <source>
        <dbReference type="ARBA" id="ARBA00004364"/>
    </source>
</evidence>
<dbReference type="InterPro" id="IPR008373">
    <property type="entry name" value="Saposin"/>
</dbReference>
<evidence type="ECO:0000256" key="5">
    <source>
        <dbReference type="ARBA" id="ARBA00022713"/>
    </source>
</evidence>
<comment type="subcellular location">
    <subcellularLocation>
        <location evidence="1">Secreted</location>
        <location evidence="1">Extracellular space</location>
        <location evidence="1">Surface film</location>
    </subcellularLocation>
</comment>
<dbReference type="InterPro" id="IPR003119">
    <property type="entry name" value="SAP_A"/>
</dbReference>
<evidence type="ECO:0000313" key="17">
    <source>
        <dbReference type="RefSeq" id="XP_060539324.1"/>
    </source>
</evidence>
<sequence>MHAGQLAMWPLILLSLLSGGLVLTSKIQNECAKGAAYWCSNLMTAIKCGALDHCVQTGWNQASNESVWNRISNEDMCADCKQLISILVRMVKESAFKKALQEYLEHECTNLPLQTLIPQCQALVKDYYARLIASLEKQLDPSIVCTQLGACPADLPGSQDGLMQLFRGLEQLLPQLQGQIPILPSGHTQESPRERWPIPLPLCWLCRTFIAKAESVVPKAAIGKALSKVCYILPAVVEGMCQCLMEKYTVIIVDTIVSKLGPRLICGMMLMCASEENCGPESLLPATAEGCQTCLKISDQVKTSLRGNHTRRAVEAALSTACGPSFPSWPQCKHFLYQHQPKLSALLMKPWDSQTTCQELGACRAEQLFPSATPCAQGPTYWCSSLSAAKRCKVRTGPFCSLLAPPKPAILHSQQLPRAISVPAIQ</sequence>
<evidence type="ECO:0000256" key="8">
    <source>
        <dbReference type="ARBA" id="ARBA00023157"/>
    </source>
</evidence>
<evidence type="ECO:0000256" key="13">
    <source>
        <dbReference type="SAM" id="SignalP"/>
    </source>
</evidence>
<dbReference type="GeneID" id="117673352"/>
<comment type="subunit">
    <text evidence="2">Homodimer; disulfide-linked.</text>
</comment>
<dbReference type="PROSITE" id="PS50015">
    <property type="entry name" value="SAP_B"/>
    <property type="match status" value="3"/>
</dbReference>
<dbReference type="SUPFAM" id="SSF47862">
    <property type="entry name" value="Saposin"/>
    <property type="match status" value="3"/>
</dbReference>
<dbReference type="Pfam" id="PF02199">
    <property type="entry name" value="SapA"/>
    <property type="match status" value="2"/>
</dbReference>
<name>A0ABM3YT80_PANGU</name>
<evidence type="ECO:0000256" key="2">
    <source>
        <dbReference type="ARBA" id="ARBA00011748"/>
    </source>
</evidence>
<dbReference type="RefSeq" id="XP_060539324.1">
    <property type="nucleotide sequence ID" value="XM_060683341.1"/>
</dbReference>
<evidence type="ECO:0000313" key="16">
    <source>
        <dbReference type="Proteomes" id="UP001652622"/>
    </source>
</evidence>
<evidence type="ECO:0000256" key="3">
    <source>
        <dbReference type="ARBA" id="ARBA00022439"/>
    </source>
</evidence>
<dbReference type="PRINTS" id="PR01797">
    <property type="entry name" value="SAPOSIN"/>
</dbReference>
<dbReference type="InterPro" id="IPR011001">
    <property type="entry name" value="Saposin-like"/>
</dbReference>
<gene>
    <name evidence="17" type="primary">SFTPB</name>
</gene>
<keyword evidence="9" id="KW-0325">Glycoprotein</keyword>
<feature type="domain" description="Saposin B-type" evidence="14">
    <location>
        <begin position="287"/>
        <end position="367"/>
    </location>
</feature>
<dbReference type="SMART" id="SM00741">
    <property type="entry name" value="SapB"/>
    <property type="match status" value="3"/>
</dbReference>
<accession>A0ABM3YT80</accession>
<evidence type="ECO:0000259" key="14">
    <source>
        <dbReference type="PROSITE" id="PS50015"/>
    </source>
</evidence>
<dbReference type="InterPro" id="IPR008139">
    <property type="entry name" value="SaposinB_dom"/>
</dbReference>
<keyword evidence="7" id="KW-0677">Repeat</keyword>
<evidence type="ECO:0000259" key="15">
    <source>
        <dbReference type="PROSITE" id="PS51110"/>
    </source>
</evidence>
<comment type="function">
    <text evidence="10">Pulmonary surfactant-associated proteins promote alveolar stability by lowering the surface tension at the air-liquid interface in the peripheral air spaces. SP-B increases the collapse pressure of palmitic acid to nearly 70 millinewtons per meter.</text>
</comment>
<evidence type="ECO:0000256" key="11">
    <source>
        <dbReference type="ARBA" id="ARBA00041094"/>
    </source>
</evidence>
<keyword evidence="3" id="KW-0767">Surface film</keyword>
<organism evidence="16 17">
    <name type="scientific">Pantherophis guttatus</name>
    <name type="common">Corn snake</name>
    <name type="synonym">Elaphe guttata</name>
    <dbReference type="NCBI Taxonomy" id="94885"/>
    <lineage>
        <taxon>Eukaryota</taxon>
        <taxon>Metazoa</taxon>
        <taxon>Chordata</taxon>
        <taxon>Craniata</taxon>
        <taxon>Vertebrata</taxon>
        <taxon>Euteleostomi</taxon>
        <taxon>Lepidosauria</taxon>
        <taxon>Squamata</taxon>
        <taxon>Bifurcata</taxon>
        <taxon>Unidentata</taxon>
        <taxon>Episquamata</taxon>
        <taxon>Toxicofera</taxon>
        <taxon>Serpentes</taxon>
        <taxon>Colubroidea</taxon>
        <taxon>Colubridae</taxon>
        <taxon>Colubrinae</taxon>
        <taxon>Pantherophis</taxon>
    </lineage>
</organism>
<dbReference type="PANTHER" id="PTHR11480">
    <property type="entry name" value="SAPOSIN-RELATED"/>
    <property type="match status" value="1"/>
</dbReference>
<keyword evidence="6 13" id="KW-0732">Signal</keyword>
<feature type="signal peptide" evidence="13">
    <location>
        <begin position="1"/>
        <end position="24"/>
    </location>
</feature>
<dbReference type="SMART" id="SM00162">
    <property type="entry name" value="SAPA"/>
    <property type="match status" value="2"/>
</dbReference>
<dbReference type="PROSITE" id="PS51110">
    <property type="entry name" value="SAP_A"/>
    <property type="match status" value="1"/>
</dbReference>
<keyword evidence="4" id="KW-0964">Secreted</keyword>
<feature type="domain" description="Saposin A-type" evidence="15">
    <location>
        <begin position="24"/>
        <end position="64"/>
    </location>
</feature>
<evidence type="ECO:0000256" key="12">
    <source>
        <dbReference type="ARBA" id="ARBA00041785"/>
    </source>
</evidence>
<dbReference type="Pfam" id="PF03489">
    <property type="entry name" value="SapB_2"/>
    <property type="match status" value="1"/>
</dbReference>
<keyword evidence="5" id="KW-0305">Gaseous exchange</keyword>
<keyword evidence="8" id="KW-1015">Disulfide bond</keyword>
<proteinExistence type="predicted"/>
<dbReference type="PANTHER" id="PTHR11480:SF33">
    <property type="entry name" value="PULMONARY SURFACTANT-ASSOCIATED PROTEIN B"/>
    <property type="match status" value="1"/>
</dbReference>
<dbReference type="Gene3D" id="1.10.225.10">
    <property type="entry name" value="Saposin-like"/>
    <property type="match status" value="3"/>
</dbReference>
<protein>
    <recommendedName>
        <fullName evidence="11">Pulmonary surfactant-associated protein B</fullName>
    </recommendedName>
    <alternativeName>
        <fullName evidence="12">Pulmonary surfactant-associated proteolipid SPL(Phe)</fullName>
    </alternativeName>
</protein>
<evidence type="ECO:0000256" key="7">
    <source>
        <dbReference type="ARBA" id="ARBA00022737"/>
    </source>
</evidence>
<dbReference type="Proteomes" id="UP001652622">
    <property type="component" value="Unplaced"/>
</dbReference>
<reference evidence="17" key="1">
    <citation type="submission" date="2025-08" db="UniProtKB">
        <authorList>
            <consortium name="RefSeq"/>
        </authorList>
    </citation>
    <scope>IDENTIFICATION</scope>
    <source>
        <tissue evidence="17">Blood</tissue>
    </source>
</reference>
<evidence type="ECO:0000256" key="6">
    <source>
        <dbReference type="ARBA" id="ARBA00022729"/>
    </source>
</evidence>
<evidence type="ECO:0000256" key="10">
    <source>
        <dbReference type="ARBA" id="ARBA00037221"/>
    </source>
</evidence>
<evidence type="ECO:0000256" key="4">
    <source>
        <dbReference type="ARBA" id="ARBA00022525"/>
    </source>
</evidence>
<feature type="domain" description="Saposin B-type" evidence="14">
    <location>
        <begin position="73"/>
        <end position="155"/>
    </location>
</feature>
<dbReference type="InterPro" id="IPR008138">
    <property type="entry name" value="SapB_2"/>
</dbReference>
<feature type="chain" id="PRO_5045901155" description="Pulmonary surfactant-associated protein B" evidence="13">
    <location>
        <begin position="25"/>
        <end position="426"/>
    </location>
</feature>